<protein>
    <recommendedName>
        <fullName evidence="5">OmpR/PhoB-type domain-containing protein</fullName>
    </recommendedName>
</protein>
<dbReference type="PROSITE" id="PS51755">
    <property type="entry name" value="OMPR_PHOB"/>
    <property type="match status" value="1"/>
</dbReference>
<evidence type="ECO:0000256" key="2">
    <source>
        <dbReference type="ARBA" id="ARBA00023125"/>
    </source>
</evidence>
<keyword evidence="2 4" id="KW-0238">DNA-binding</keyword>
<dbReference type="eggNOG" id="COG0745">
    <property type="taxonomic scope" value="Bacteria"/>
</dbReference>
<dbReference type="GO" id="GO:0006355">
    <property type="term" value="P:regulation of DNA-templated transcription"/>
    <property type="evidence" value="ECO:0007669"/>
    <property type="project" value="InterPro"/>
</dbReference>
<name>R2T1N7_9ENTE</name>
<dbReference type="OrthoDB" id="1450539at1239"/>
<dbReference type="GO" id="GO:0003677">
    <property type="term" value="F:DNA binding"/>
    <property type="evidence" value="ECO:0007669"/>
    <property type="project" value="UniProtKB-UniRule"/>
</dbReference>
<dbReference type="SUPFAM" id="SSF46894">
    <property type="entry name" value="C-terminal effector domain of the bipartite response regulators"/>
    <property type="match status" value="1"/>
</dbReference>
<dbReference type="InterPro" id="IPR036388">
    <property type="entry name" value="WH-like_DNA-bd_sf"/>
</dbReference>
<dbReference type="Gene3D" id="1.10.10.10">
    <property type="entry name" value="Winged helix-like DNA-binding domain superfamily/Winged helix DNA-binding domain"/>
    <property type="match status" value="1"/>
</dbReference>
<dbReference type="SMART" id="SM00862">
    <property type="entry name" value="Trans_reg_C"/>
    <property type="match status" value="1"/>
</dbReference>
<evidence type="ECO:0000256" key="4">
    <source>
        <dbReference type="PROSITE-ProRule" id="PRU01091"/>
    </source>
</evidence>
<feature type="domain" description="OmpR/PhoB-type" evidence="5">
    <location>
        <begin position="114"/>
        <end position="222"/>
    </location>
</feature>
<organism evidence="6 7">
    <name type="scientific">Enterococcus pallens ATCC BAA-351</name>
    <dbReference type="NCBI Taxonomy" id="1158607"/>
    <lineage>
        <taxon>Bacteria</taxon>
        <taxon>Bacillati</taxon>
        <taxon>Bacillota</taxon>
        <taxon>Bacilli</taxon>
        <taxon>Lactobacillales</taxon>
        <taxon>Enterococcaceae</taxon>
        <taxon>Enterococcus</taxon>
    </lineage>
</organism>
<evidence type="ECO:0000256" key="1">
    <source>
        <dbReference type="ARBA" id="ARBA00023015"/>
    </source>
</evidence>
<accession>R2T1N7</accession>
<evidence type="ECO:0000313" key="7">
    <source>
        <dbReference type="Proteomes" id="UP000013782"/>
    </source>
</evidence>
<reference evidence="6 7" key="1">
    <citation type="submission" date="2013-02" db="EMBL/GenBank/DDBJ databases">
        <title>The Genome Sequence of Enterococcus pallens BAA-351.</title>
        <authorList>
            <consortium name="The Broad Institute Genome Sequencing Platform"/>
            <consortium name="The Broad Institute Genome Sequencing Center for Infectious Disease"/>
            <person name="Earl A.M."/>
            <person name="Gilmore M.S."/>
            <person name="Lebreton F."/>
            <person name="Walker B."/>
            <person name="Young S.K."/>
            <person name="Zeng Q."/>
            <person name="Gargeya S."/>
            <person name="Fitzgerald M."/>
            <person name="Haas B."/>
            <person name="Abouelleil A."/>
            <person name="Alvarado L."/>
            <person name="Arachchi H.M."/>
            <person name="Berlin A.M."/>
            <person name="Chapman S.B."/>
            <person name="Dewar J."/>
            <person name="Goldberg J."/>
            <person name="Griggs A."/>
            <person name="Gujja S."/>
            <person name="Hansen M."/>
            <person name="Howarth C."/>
            <person name="Imamovic A."/>
            <person name="Larimer J."/>
            <person name="McCowan C."/>
            <person name="Murphy C."/>
            <person name="Neiman D."/>
            <person name="Pearson M."/>
            <person name="Priest M."/>
            <person name="Roberts A."/>
            <person name="Saif S."/>
            <person name="Shea T."/>
            <person name="Sisk P."/>
            <person name="Sykes S."/>
            <person name="Wortman J."/>
            <person name="Nusbaum C."/>
            <person name="Birren B."/>
        </authorList>
    </citation>
    <scope>NUCLEOTIDE SEQUENCE [LARGE SCALE GENOMIC DNA]</scope>
    <source>
        <strain evidence="6 7">ATCC BAA-351</strain>
    </source>
</reference>
<dbReference type="PATRIC" id="fig|1158607.3.peg.1892"/>
<dbReference type="InterPro" id="IPR001867">
    <property type="entry name" value="OmpR/PhoB-type_DNA-bd"/>
</dbReference>
<sequence length="240" mass="27763">MSRILMLTRCQYAEEELERLIRRLGHELFCTMSILDTIKYGKASSEFLEQFQIILLSETISNQECQEIIGQLDRDQFIFIQLSGNVLSKGEQERKQHEGITYCLSTSASLETFREVLSQQPKGRNKEVFSLSTNDKYLPEDLLALLSLTKMEKRVFQELMKSEGQTVSREILCREIWQAEPNQSTQSQLSTLIRKIKAKMDKLGINSGCIKTQWGHGYMLDMEVLHNRSTVDHSILYQAQ</sequence>
<dbReference type="InterPro" id="IPR016032">
    <property type="entry name" value="Sig_transdc_resp-reg_C-effctor"/>
</dbReference>
<dbReference type="HOGENOM" id="CLU_088180_0_0_9"/>
<dbReference type="Pfam" id="PF00486">
    <property type="entry name" value="Trans_reg_C"/>
    <property type="match status" value="1"/>
</dbReference>
<dbReference type="EMBL" id="AJAQ01000015">
    <property type="protein sequence ID" value="EOH94189.1"/>
    <property type="molecule type" value="Genomic_DNA"/>
</dbReference>
<proteinExistence type="predicted"/>
<feature type="DNA-binding region" description="OmpR/PhoB-type" evidence="4">
    <location>
        <begin position="114"/>
        <end position="222"/>
    </location>
</feature>
<evidence type="ECO:0000259" key="5">
    <source>
        <dbReference type="PROSITE" id="PS51755"/>
    </source>
</evidence>
<evidence type="ECO:0000256" key="3">
    <source>
        <dbReference type="ARBA" id="ARBA00023163"/>
    </source>
</evidence>
<keyword evidence="7" id="KW-1185">Reference proteome</keyword>
<dbReference type="CDD" id="cd00383">
    <property type="entry name" value="trans_reg_C"/>
    <property type="match status" value="1"/>
</dbReference>
<keyword evidence="3" id="KW-0804">Transcription</keyword>
<keyword evidence="1" id="KW-0805">Transcription regulation</keyword>
<dbReference type="Proteomes" id="UP000013782">
    <property type="component" value="Unassembled WGS sequence"/>
</dbReference>
<dbReference type="GO" id="GO:0000160">
    <property type="term" value="P:phosphorelay signal transduction system"/>
    <property type="evidence" value="ECO:0007669"/>
    <property type="project" value="InterPro"/>
</dbReference>
<gene>
    <name evidence="6" type="ORF">UAU_01924</name>
</gene>
<dbReference type="STRING" id="160454.RV10_GL004742"/>
<dbReference type="AlphaFoldDB" id="R2T1N7"/>
<comment type="caution">
    <text evidence="6">The sequence shown here is derived from an EMBL/GenBank/DDBJ whole genome shotgun (WGS) entry which is preliminary data.</text>
</comment>
<evidence type="ECO:0000313" key="6">
    <source>
        <dbReference type="EMBL" id="EOH94189.1"/>
    </source>
</evidence>
<dbReference type="RefSeq" id="WP_010756918.1">
    <property type="nucleotide sequence ID" value="NZ_ASWD01000001.1"/>
</dbReference>